<evidence type="ECO:0000259" key="1">
    <source>
        <dbReference type="Pfam" id="PF17940"/>
    </source>
</evidence>
<dbReference type="SUPFAM" id="SSF48498">
    <property type="entry name" value="Tetracyclin repressor-like, C-terminal domain"/>
    <property type="match status" value="1"/>
</dbReference>
<sequence length="123" mass="13265">MPDDDRRLGQGADERLVVADEFGDTEVRRCPVVVERLVDRLIAAAEFPDPGHPVRRVVTEHRAWFRAAVSGLLRELGHPAPESTADALVLLRDGAMVGDYLDGGLPARETLARTATALVDGAA</sequence>
<dbReference type="Gene3D" id="1.10.357.10">
    <property type="entry name" value="Tetracycline Repressor, domain 2"/>
    <property type="match status" value="1"/>
</dbReference>
<accession>A0ABU2MK48</accession>
<keyword evidence="3" id="KW-1185">Reference proteome</keyword>
<dbReference type="InterPro" id="IPR036271">
    <property type="entry name" value="Tet_transcr_reg_TetR-rel_C_sf"/>
</dbReference>
<dbReference type="Pfam" id="PF17940">
    <property type="entry name" value="TetR_C_31"/>
    <property type="match status" value="1"/>
</dbReference>
<dbReference type="InterPro" id="IPR041583">
    <property type="entry name" value="TetR_C_31"/>
</dbReference>
<comment type="caution">
    <text evidence="2">The sequence shown here is derived from an EMBL/GenBank/DDBJ whole genome shotgun (WGS) entry which is preliminary data.</text>
</comment>
<proteinExistence type="predicted"/>
<dbReference type="EMBL" id="JAVREL010000002">
    <property type="protein sequence ID" value="MDT0341817.1"/>
    <property type="molecule type" value="Genomic_DNA"/>
</dbReference>
<organism evidence="2 3">
    <name type="scientific">Streptomyces litchfieldiae</name>
    <dbReference type="NCBI Taxonomy" id="3075543"/>
    <lineage>
        <taxon>Bacteria</taxon>
        <taxon>Bacillati</taxon>
        <taxon>Actinomycetota</taxon>
        <taxon>Actinomycetes</taxon>
        <taxon>Kitasatosporales</taxon>
        <taxon>Streptomycetaceae</taxon>
        <taxon>Streptomyces</taxon>
    </lineage>
</organism>
<dbReference type="Proteomes" id="UP001183246">
    <property type="component" value="Unassembled WGS sequence"/>
</dbReference>
<protein>
    <recommendedName>
        <fullName evidence="1">Tetracyclin repressor-like C-terminal group 31 domain-containing protein</fullName>
    </recommendedName>
</protein>
<evidence type="ECO:0000313" key="2">
    <source>
        <dbReference type="EMBL" id="MDT0341817.1"/>
    </source>
</evidence>
<gene>
    <name evidence="2" type="ORF">RM590_04055</name>
</gene>
<evidence type="ECO:0000313" key="3">
    <source>
        <dbReference type="Proteomes" id="UP001183246"/>
    </source>
</evidence>
<name>A0ABU2MK48_9ACTN</name>
<feature type="domain" description="Tetracyclin repressor-like C-terminal group 31" evidence="1">
    <location>
        <begin position="54"/>
        <end position="120"/>
    </location>
</feature>
<dbReference type="RefSeq" id="WP_311702961.1">
    <property type="nucleotide sequence ID" value="NZ_JAVREL010000002.1"/>
</dbReference>
<reference evidence="3" key="1">
    <citation type="submission" date="2023-07" db="EMBL/GenBank/DDBJ databases">
        <title>30 novel species of actinomycetes from the DSMZ collection.</title>
        <authorList>
            <person name="Nouioui I."/>
        </authorList>
    </citation>
    <scope>NUCLEOTIDE SEQUENCE [LARGE SCALE GENOMIC DNA]</scope>
    <source>
        <strain evidence="3">DSM 44938</strain>
    </source>
</reference>